<reference evidence="1 2" key="1">
    <citation type="submission" date="2021-04" db="EMBL/GenBank/DDBJ databases">
        <title>Draft genome sequence of Paenibacillus cisolokensis, LC2-13A.</title>
        <authorList>
            <person name="Uke A."/>
            <person name="Chhe C."/>
            <person name="Baramee S."/>
            <person name="Kosugi A."/>
        </authorList>
    </citation>
    <scope>NUCLEOTIDE SEQUENCE [LARGE SCALE GENOMIC DNA]</scope>
    <source>
        <strain evidence="1 2">LC2-13A</strain>
    </source>
</reference>
<protein>
    <submittedName>
        <fullName evidence="1">Uncharacterized protein</fullName>
    </submittedName>
</protein>
<sequence length="75" mass="8509">MQRRPAEQDDQLEVEGQAVIPLLEQRENGLANGEEEVALIVEKYDNVKLNCPGFVPGLLLLLRSKLQKCRFFGLK</sequence>
<keyword evidence="2" id="KW-1185">Reference proteome</keyword>
<dbReference type="EMBL" id="BOVJ01000222">
    <property type="protein sequence ID" value="GIQ66871.1"/>
    <property type="molecule type" value="Genomic_DNA"/>
</dbReference>
<gene>
    <name evidence="1" type="ORF">PACILC2_54390</name>
</gene>
<organism evidence="1 2">
    <name type="scientific">Paenibacillus cisolokensis</name>
    <dbReference type="NCBI Taxonomy" id="1658519"/>
    <lineage>
        <taxon>Bacteria</taxon>
        <taxon>Bacillati</taxon>
        <taxon>Bacillota</taxon>
        <taxon>Bacilli</taxon>
        <taxon>Bacillales</taxon>
        <taxon>Paenibacillaceae</taxon>
        <taxon>Paenibacillus</taxon>
    </lineage>
</organism>
<comment type="caution">
    <text evidence="1">The sequence shown here is derived from an EMBL/GenBank/DDBJ whole genome shotgun (WGS) entry which is preliminary data.</text>
</comment>
<evidence type="ECO:0000313" key="2">
    <source>
        <dbReference type="Proteomes" id="UP000680304"/>
    </source>
</evidence>
<accession>A0ABQ4NG50</accession>
<dbReference type="Proteomes" id="UP000680304">
    <property type="component" value="Unassembled WGS sequence"/>
</dbReference>
<evidence type="ECO:0000313" key="1">
    <source>
        <dbReference type="EMBL" id="GIQ66871.1"/>
    </source>
</evidence>
<proteinExistence type="predicted"/>
<name>A0ABQ4NG50_9BACL</name>